<evidence type="ECO:0000313" key="3">
    <source>
        <dbReference type="Proteomes" id="UP000185557"/>
    </source>
</evidence>
<dbReference type="Proteomes" id="UP000185557">
    <property type="component" value="Unassembled WGS sequence"/>
</dbReference>
<dbReference type="RefSeq" id="WP_073609880.1">
    <property type="nucleotide sequence ID" value="NZ_MRCG01000015.1"/>
</dbReference>
<evidence type="ECO:0000313" key="2">
    <source>
        <dbReference type="EMBL" id="OKH45833.1"/>
    </source>
</evidence>
<proteinExistence type="predicted"/>
<reference evidence="2 3" key="1">
    <citation type="submission" date="2016-11" db="EMBL/GenBank/DDBJ databases">
        <title>Draft Genome Sequences of Nine Cyanobacterial Strains from Diverse Habitats.</title>
        <authorList>
            <person name="Zhu T."/>
            <person name="Hou S."/>
            <person name="Lu X."/>
            <person name="Hess W.R."/>
        </authorList>
    </citation>
    <scope>NUCLEOTIDE SEQUENCE [LARGE SCALE GENOMIC DNA]</scope>
    <source>
        <strain evidence="2 3">NIES-30</strain>
    </source>
</reference>
<protein>
    <submittedName>
        <fullName evidence="2">Uncharacterized protein</fullName>
    </submittedName>
</protein>
<feature type="region of interest" description="Disordered" evidence="1">
    <location>
        <begin position="100"/>
        <end position="120"/>
    </location>
</feature>
<sequence length="133" mass="13969">MTVNAIASKLQRLLCVGLATLVIGSGLLFGFSTPATALGNEAGDIVQGRAERELDRITKDGDTVNQVKLRLQEGLGGVPADVDKGTDRGLSDREINRAKQGLDRSQNAVEDAGNAAKDSAEGVVDSVKGFFNR</sequence>
<comment type="caution">
    <text evidence="2">The sequence shown here is derived from an EMBL/GenBank/DDBJ whole genome shotgun (WGS) entry which is preliminary data.</text>
</comment>
<organism evidence="2 3">
    <name type="scientific">Phormidium tenue NIES-30</name>
    <dbReference type="NCBI Taxonomy" id="549789"/>
    <lineage>
        <taxon>Bacteria</taxon>
        <taxon>Bacillati</taxon>
        <taxon>Cyanobacteriota</taxon>
        <taxon>Cyanophyceae</taxon>
        <taxon>Oscillatoriophycideae</taxon>
        <taxon>Oscillatoriales</taxon>
        <taxon>Oscillatoriaceae</taxon>
        <taxon>Phormidium</taxon>
    </lineage>
</organism>
<gene>
    <name evidence="2" type="ORF">NIES30_18290</name>
</gene>
<name>A0A1U7J1J8_9CYAN</name>
<dbReference type="OrthoDB" id="582498at2"/>
<keyword evidence="3" id="KW-1185">Reference proteome</keyword>
<accession>A0A1U7J1J8</accession>
<dbReference type="EMBL" id="MRCG01000015">
    <property type="protein sequence ID" value="OKH45833.1"/>
    <property type="molecule type" value="Genomic_DNA"/>
</dbReference>
<evidence type="ECO:0000256" key="1">
    <source>
        <dbReference type="SAM" id="MobiDB-lite"/>
    </source>
</evidence>
<dbReference type="AlphaFoldDB" id="A0A1U7J1J8"/>